<keyword evidence="6" id="KW-1185">Reference proteome</keyword>
<protein>
    <submittedName>
        <fullName evidence="5">HtrA2 peptidase</fullName>
    </submittedName>
</protein>
<dbReference type="GO" id="GO:0004252">
    <property type="term" value="F:serine-type endopeptidase activity"/>
    <property type="evidence" value="ECO:0007669"/>
    <property type="project" value="InterPro"/>
</dbReference>
<evidence type="ECO:0000313" key="6">
    <source>
        <dbReference type="Proteomes" id="UP001050975"/>
    </source>
</evidence>
<comment type="caution">
    <text evidence="5">The sequence shown here is derived from an EMBL/GenBank/DDBJ whole genome shotgun (WGS) entry which is preliminary data.</text>
</comment>
<evidence type="ECO:0000256" key="2">
    <source>
        <dbReference type="ARBA" id="ARBA00022670"/>
    </source>
</evidence>
<dbReference type="PANTHER" id="PTHR22939">
    <property type="entry name" value="SERINE PROTEASE FAMILY S1C HTRA-RELATED"/>
    <property type="match status" value="1"/>
</dbReference>
<sequence length="419" mass="43994">MHSLHPVKSSDLKPSSPKGFSLATPIKYLSLMLLGAGVTFAGSYFTSMRSPADLSGSQLTQAPLPPTVNSPPIRFPGGTNTNFITNVVDKVGPAVVTINASRTVRNPMAEEFEEDPMEEFFGSQRPQQPRRRVESGTGSGFIISANGQILTNAHVVDGAERVNVTLKDGRSFQGRVVGTDRVTDVAVVKIEANGLPTASLGNSDQLRPGEWAIAIGNPLGLDNTVTTGIISGTGRSGSQVGVPDKRVRFIQTDAAINPGNSGGPLLNAAGQVIGINTAIIQGAQGLGFAIPINTAQNIANQLISKGRVEHPYLGIQMVTLTPEVKQNINSSRDSNLSIDEDRGVLIARVMPNSPAARAGLRSGDVLTQINGQSVKDADAVQRAVENTKVGDNLQVGLRRSGQSLNLTVQTGAFPANSPQ</sequence>
<dbReference type="PRINTS" id="PR00834">
    <property type="entry name" value="PROTEASES2C"/>
</dbReference>
<dbReference type="InterPro" id="IPR036034">
    <property type="entry name" value="PDZ_sf"/>
</dbReference>
<accession>A0AAV3XRY9</accession>
<dbReference type="InterPro" id="IPR009003">
    <property type="entry name" value="Peptidase_S1_PA"/>
</dbReference>
<organism evidence="5 6">
    <name type="scientific">Microseira wollei NIES-4236</name>
    <dbReference type="NCBI Taxonomy" id="2530354"/>
    <lineage>
        <taxon>Bacteria</taxon>
        <taxon>Bacillati</taxon>
        <taxon>Cyanobacteriota</taxon>
        <taxon>Cyanophyceae</taxon>
        <taxon>Oscillatoriophycideae</taxon>
        <taxon>Aerosakkonematales</taxon>
        <taxon>Aerosakkonemataceae</taxon>
        <taxon>Microseira</taxon>
    </lineage>
</organism>
<keyword evidence="2" id="KW-0645">Protease</keyword>
<dbReference type="InterPro" id="IPR048172">
    <property type="entry name" value="HhoA_HhoB_HtrA-like"/>
</dbReference>
<dbReference type="InterPro" id="IPR001478">
    <property type="entry name" value="PDZ"/>
</dbReference>
<dbReference type="GO" id="GO:0006508">
    <property type="term" value="P:proteolysis"/>
    <property type="evidence" value="ECO:0007669"/>
    <property type="project" value="UniProtKB-KW"/>
</dbReference>
<dbReference type="SMART" id="SM00228">
    <property type="entry name" value="PDZ"/>
    <property type="match status" value="1"/>
</dbReference>
<dbReference type="AlphaFoldDB" id="A0AAV3XRY9"/>
<dbReference type="InterPro" id="IPR001940">
    <property type="entry name" value="Peptidase_S1C"/>
</dbReference>
<dbReference type="InterPro" id="IPR043504">
    <property type="entry name" value="Peptidase_S1_PA_chymotrypsin"/>
</dbReference>
<evidence type="ECO:0000256" key="3">
    <source>
        <dbReference type="ARBA" id="ARBA00022801"/>
    </source>
</evidence>
<dbReference type="EMBL" id="BLAY01000287">
    <property type="protein sequence ID" value="GET44070.1"/>
    <property type="molecule type" value="Genomic_DNA"/>
</dbReference>
<dbReference type="PANTHER" id="PTHR22939:SF129">
    <property type="entry name" value="SERINE PROTEASE HTRA2, MITOCHONDRIAL"/>
    <property type="match status" value="1"/>
</dbReference>
<evidence type="ECO:0000259" key="4">
    <source>
        <dbReference type="PROSITE" id="PS50106"/>
    </source>
</evidence>
<dbReference type="Pfam" id="PF13365">
    <property type="entry name" value="Trypsin_2"/>
    <property type="match status" value="1"/>
</dbReference>
<dbReference type="NCBIfam" id="NF041521">
    <property type="entry name" value="HhoA_HhoB_HtrA"/>
    <property type="match status" value="1"/>
</dbReference>
<dbReference type="Pfam" id="PF13180">
    <property type="entry name" value="PDZ_2"/>
    <property type="match status" value="1"/>
</dbReference>
<feature type="domain" description="PDZ" evidence="4">
    <location>
        <begin position="317"/>
        <end position="376"/>
    </location>
</feature>
<evidence type="ECO:0000256" key="1">
    <source>
        <dbReference type="ARBA" id="ARBA00010541"/>
    </source>
</evidence>
<gene>
    <name evidence="5" type="ORF">MiSe_88960</name>
</gene>
<keyword evidence="3" id="KW-0378">Hydrolase</keyword>
<dbReference type="PROSITE" id="PS50106">
    <property type="entry name" value="PDZ"/>
    <property type="match status" value="1"/>
</dbReference>
<comment type="similarity">
    <text evidence="1">Belongs to the peptidase S1C family.</text>
</comment>
<evidence type="ECO:0000313" key="5">
    <source>
        <dbReference type="EMBL" id="GET44070.1"/>
    </source>
</evidence>
<dbReference type="Gene3D" id="2.30.42.10">
    <property type="match status" value="1"/>
</dbReference>
<dbReference type="Gene3D" id="2.40.10.10">
    <property type="entry name" value="Trypsin-like serine proteases"/>
    <property type="match status" value="2"/>
</dbReference>
<dbReference type="Proteomes" id="UP001050975">
    <property type="component" value="Unassembled WGS sequence"/>
</dbReference>
<dbReference type="RefSeq" id="WP_226593554.1">
    <property type="nucleotide sequence ID" value="NZ_BLAY01000287.1"/>
</dbReference>
<name>A0AAV3XRY9_9CYAN</name>
<proteinExistence type="inferred from homology"/>
<dbReference type="SUPFAM" id="SSF50156">
    <property type="entry name" value="PDZ domain-like"/>
    <property type="match status" value="1"/>
</dbReference>
<reference evidence="5" key="1">
    <citation type="submission" date="2019-10" db="EMBL/GenBank/DDBJ databases">
        <title>Draft genome sequece of Microseira wollei NIES-4236.</title>
        <authorList>
            <person name="Yamaguchi H."/>
            <person name="Suzuki S."/>
            <person name="Kawachi M."/>
        </authorList>
    </citation>
    <scope>NUCLEOTIDE SEQUENCE</scope>
    <source>
        <strain evidence="5">NIES-4236</strain>
    </source>
</reference>
<dbReference type="SUPFAM" id="SSF50494">
    <property type="entry name" value="Trypsin-like serine proteases"/>
    <property type="match status" value="1"/>
</dbReference>